<evidence type="ECO:0000313" key="1">
    <source>
        <dbReference type="EMBL" id="KAK6754563.1"/>
    </source>
</evidence>
<evidence type="ECO:0000313" key="2">
    <source>
        <dbReference type="Proteomes" id="UP001303046"/>
    </source>
</evidence>
<proteinExistence type="predicted"/>
<organism evidence="1 2">
    <name type="scientific">Necator americanus</name>
    <name type="common">Human hookworm</name>
    <dbReference type="NCBI Taxonomy" id="51031"/>
    <lineage>
        <taxon>Eukaryota</taxon>
        <taxon>Metazoa</taxon>
        <taxon>Ecdysozoa</taxon>
        <taxon>Nematoda</taxon>
        <taxon>Chromadorea</taxon>
        <taxon>Rhabditida</taxon>
        <taxon>Rhabditina</taxon>
        <taxon>Rhabditomorpha</taxon>
        <taxon>Strongyloidea</taxon>
        <taxon>Ancylostomatidae</taxon>
        <taxon>Bunostominae</taxon>
        <taxon>Necator</taxon>
    </lineage>
</organism>
<reference evidence="1 2" key="1">
    <citation type="submission" date="2023-08" db="EMBL/GenBank/DDBJ databases">
        <title>A Necator americanus chromosomal reference genome.</title>
        <authorList>
            <person name="Ilik V."/>
            <person name="Petrzelkova K.J."/>
            <person name="Pardy F."/>
            <person name="Fuh T."/>
            <person name="Niatou-Singa F.S."/>
            <person name="Gouil Q."/>
            <person name="Baker L."/>
            <person name="Ritchie M.E."/>
            <person name="Jex A.R."/>
            <person name="Gazzola D."/>
            <person name="Li H."/>
            <person name="Toshio Fujiwara R."/>
            <person name="Zhan B."/>
            <person name="Aroian R.V."/>
            <person name="Pafco B."/>
            <person name="Schwarz E.M."/>
        </authorList>
    </citation>
    <scope>NUCLEOTIDE SEQUENCE [LARGE SCALE GENOMIC DNA]</scope>
    <source>
        <strain evidence="1 2">Aroian</strain>
        <tissue evidence="1">Whole animal</tissue>
    </source>
</reference>
<dbReference type="EMBL" id="JAVFWL010000005">
    <property type="protein sequence ID" value="KAK6754563.1"/>
    <property type="molecule type" value="Genomic_DNA"/>
</dbReference>
<gene>
    <name evidence="1" type="primary">Necator_chrV.g18305</name>
    <name evidence="1" type="ORF">RB195_013514</name>
</gene>
<accession>A0ABR1DW92</accession>
<dbReference type="Proteomes" id="UP001303046">
    <property type="component" value="Unassembled WGS sequence"/>
</dbReference>
<name>A0ABR1DW92_NECAM</name>
<keyword evidence="2" id="KW-1185">Reference proteome</keyword>
<comment type="caution">
    <text evidence="1">The sequence shown here is derived from an EMBL/GenBank/DDBJ whole genome shotgun (WGS) entry which is preliminary data.</text>
</comment>
<protein>
    <recommendedName>
        <fullName evidence="3">VWFA domain-containing protein</fullName>
    </recommendedName>
</protein>
<evidence type="ECO:0008006" key="3">
    <source>
        <dbReference type="Google" id="ProtNLM"/>
    </source>
</evidence>
<sequence>MHHVSEFSTYVDDYTQQPIPTARSNFLLYNVNNNYSNNGSIVDQMGVIENHASMTIKQHSRMRELEYALEDLLTADSDGLLIVISFGQESQPEFVAPPPAERAVVLPPPTHPVYVTEKSIIIQETK</sequence>